<dbReference type="EMBL" id="JAQQXP010000001">
    <property type="protein sequence ID" value="MDC8830797.1"/>
    <property type="molecule type" value="Genomic_DNA"/>
</dbReference>
<dbReference type="RefSeq" id="WP_273639720.1">
    <property type="nucleotide sequence ID" value="NZ_JAQQXP010000001.1"/>
</dbReference>
<dbReference type="Pfam" id="PF13462">
    <property type="entry name" value="Thioredoxin_4"/>
    <property type="match status" value="1"/>
</dbReference>
<evidence type="ECO:0000313" key="2">
    <source>
        <dbReference type="EMBL" id="MDC8830797.1"/>
    </source>
</evidence>
<dbReference type="InterPro" id="IPR012336">
    <property type="entry name" value="Thioredoxin-like_fold"/>
</dbReference>
<gene>
    <name evidence="2" type="ORF">OIK42_08490</name>
</gene>
<sequence length="232" mass="25194">MNSRLLVIAGIAILLAIGGAFYLFAKPTTVTAAAAPASASASPAAESAAPSTESTQAGIPDMTLGNPMSTVKVVEYASFTCPHCASFHNNQFKQLKANYIDTGKISFTFREVYFDKFGLLASMIGRCEGSKAFYFDYSEKVFARQREWIASRDGDKIVNELATMGKAAGLTDDQLGACMNDNAKAEALVQWYKHNAEQDNIRSTPSFVINGELHTNMPYEDFAELLDDKLGL</sequence>
<evidence type="ECO:0000259" key="1">
    <source>
        <dbReference type="Pfam" id="PF13462"/>
    </source>
</evidence>
<name>A0ABT5L4K7_9ALTE</name>
<dbReference type="Proteomes" id="UP001218788">
    <property type="component" value="Unassembled WGS sequence"/>
</dbReference>
<dbReference type="Gene3D" id="3.40.30.10">
    <property type="entry name" value="Glutaredoxin"/>
    <property type="match status" value="1"/>
</dbReference>
<proteinExistence type="predicted"/>
<dbReference type="SUPFAM" id="SSF52833">
    <property type="entry name" value="Thioredoxin-like"/>
    <property type="match status" value="1"/>
</dbReference>
<evidence type="ECO:0000313" key="3">
    <source>
        <dbReference type="Proteomes" id="UP001218788"/>
    </source>
</evidence>
<protein>
    <submittedName>
        <fullName evidence="2">DsbA family protein</fullName>
    </submittedName>
</protein>
<dbReference type="InterPro" id="IPR036249">
    <property type="entry name" value="Thioredoxin-like_sf"/>
</dbReference>
<reference evidence="2 3" key="1">
    <citation type="submission" date="2022-10" db="EMBL/GenBank/DDBJ databases">
        <title>Alteromonas sp. chi3 Genome sequencing.</title>
        <authorList>
            <person name="Park S."/>
        </authorList>
    </citation>
    <scope>NUCLEOTIDE SEQUENCE [LARGE SCALE GENOMIC DNA]</scope>
    <source>
        <strain evidence="3">chi3</strain>
    </source>
</reference>
<keyword evidence="3" id="KW-1185">Reference proteome</keyword>
<accession>A0ABT5L4K7</accession>
<organism evidence="2 3">
    <name type="scientific">Alteromonas gilva</name>
    <dbReference type="NCBI Taxonomy" id="2987522"/>
    <lineage>
        <taxon>Bacteria</taxon>
        <taxon>Pseudomonadati</taxon>
        <taxon>Pseudomonadota</taxon>
        <taxon>Gammaproteobacteria</taxon>
        <taxon>Alteromonadales</taxon>
        <taxon>Alteromonadaceae</taxon>
        <taxon>Alteromonas/Salinimonas group</taxon>
        <taxon>Alteromonas</taxon>
    </lineage>
</organism>
<comment type="caution">
    <text evidence="2">The sequence shown here is derived from an EMBL/GenBank/DDBJ whole genome shotgun (WGS) entry which is preliminary data.</text>
</comment>
<feature type="domain" description="Thioredoxin-like fold" evidence="1">
    <location>
        <begin position="61"/>
        <end position="228"/>
    </location>
</feature>